<name>A0A4U2Y1T6_9BACI</name>
<evidence type="ECO:0008006" key="3">
    <source>
        <dbReference type="Google" id="ProtNLM"/>
    </source>
</evidence>
<dbReference type="EMBL" id="SZPU01000108">
    <property type="protein sequence ID" value="TKI53502.1"/>
    <property type="molecule type" value="Genomic_DNA"/>
</dbReference>
<dbReference type="Proteomes" id="UP000308744">
    <property type="component" value="Unassembled WGS sequence"/>
</dbReference>
<reference evidence="1 2" key="1">
    <citation type="submission" date="2019-04" db="EMBL/GenBank/DDBJ databases">
        <title>Lysinibacillus genome sequencing.</title>
        <authorList>
            <person name="Dunlap C."/>
        </authorList>
    </citation>
    <scope>NUCLEOTIDE SEQUENCE [LARGE SCALE GENOMIC DNA]</scope>
    <source>
        <strain evidence="1 2">CCTCC AB 2010389</strain>
    </source>
</reference>
<keyword evidence="2" id="KW-1185">Reference proteome</keyword>
<dbReference type="InterPro" id="IPR045527">
    <property type="entry name" value="DUF6470"/>
</dbReference>
<sequence>MRLPQIQIRTTDAKLDLQISKPQQSIEQPRATQTIEQPAAILEINTTRGKLEIDSSQARRDLGLIGPIEATKNAAQEGKQAALSGAARRAQEGRQMMISAGKGQGRSTIQNIAKQNTGPHRPGPYNIKFVPSIGSVKIDYTPGTTDINIERREPIIDVKVNKPIYEYTPGKVTGTMVQRPDVEIDVIG</sequence>
<gene>
    <name evidence="1" type="ORF">FC756_23520</name>
</gene>
<evidence type="ECO:0000313" key="1">
    <source>
        <dbReference type="EMBL" id="TKI53502.1"/>
    </source>
</evidence>
<dbReference type="AlphaFoldDB" id="A0A4U2Y1T6"/>
<proteinExistence type="predicted"/>
<organism evidence="1 2">
    <name type="scientific">Lysinibacillus mangiferihumi</name>
    <dbReference type="NCBI Taxonomy" id="1130819"/>
    <lineage>
        <taxon>Bacteria</taxon>
        <taxon>Bacillati</taxon>
        <taxon>Bacillota</taxon>
        <taxon>Bacilli</taxon>
        <taxon>Bacillales</taxon>
        <taxon>Bacillaceae</taxon>
        <taxon>Lysinibacillus</taxon>
    </lineage>
</organism>
<dbReference type="RefSeq" id="WP_107895517.1">
    <property type="nucleotide sequence ID" value="NZ_PYWM01000011.1"/>
</dbReference>
<accession>A0A4U2Y1T6</accession>
<comment type="caution">
    <text evidence="1">The sequence shown here is derived from an EMBL/GenBank/DDBJ whole genome shotgun (WGS) entry which is preliminary data.</text>
</comment>
<dbReference type="Pfam" id="PF20074">
    <property type="entry name" value="DUF6470"/>
    <property type="match status" value="1"/>
</dbReference>
<protein>
    <recommendedName>
        <fullName evidence="3">YviE</fullName>
    </recommendedName>
</protein>
<evidence type="ECO:0000313" key="2">
    <source>
        <dbReference type="Proteomes" id="UP000308744"/>
    </source>
</evidence>